<dbReference type="PANTHER" id="PTHR31025">
    <property type="entry name" value="SI:CH211-196P9.1-RELATED"/>
    <property type="match status" value="1"/>
</dbReference>
<evidence type="ECO:0000313" key="1">
    <source>
        <dbReference type="EMBL" id="KAK1893790.1"/>
    </source>
</evidence>
<dbReference type="EMBL" id="JASDAP010000011">
    <property type="protein sequence ID" value="KAK1893790.1"/>
    <property type="molecule type" value="Genomic_DNA"/>
</dbReference>
<dbReference type="Proteomes" id="UP001228049">
    <property type="component" value="Unassembled WGS sequence"/>
</dbReference>
<keyword evidence="2" id="KW-1185">Reference proteome</keyword>
<feature type="non-terminal residue" evidence="1">
    <location>
        <position position="402"/>
    </location>
</feature>
<evidence type="ECO:0000313" key="2">
    <source>
        <dbReference type="Proteomes" id="UP001228049"/>
    </source>
</evidence>
<dbReference type="PANTHER" id="PTHR31025:SF27">
    <property type="entry name" value="SI:CH211-193K19.2-RELATED"/>
    <property type="match status" value="1"/>
</dbReference>
<accession>A0AAD9C189</accession>
<proteinExistence type="predicted"/>
<sequence length="402" mass="45905">MEHYRSYEVIESDYTDAEILDPEDLNDYHPLTVYPALLLRVIIHPRLIQKVQLTEVPESVEDLQTQLREKLGLKEPGSGTGHQGWTTSIKYKLGNYRSKLRQAGCNEVSVNHHYNDDSLEEHRGILVTEMKKRSKDVDLIRSKMDLTFSLRRKEVVEVQAMVTEIQERWPALFLQEQKTQQEPPGTFDMKVLDGAAVVHFLSTTNITTFDEYASCVFGPDIMKLLKTSERVDVVWDTYITRSIKESTREKRGKGIRRKVAGQNKLPRNWPDFLRDPMNKQELFTFLSSKIASIAWPVGKQVFITSDVRVVGTDTTHFMLPCNHEEADTRIMIHLHDALEHGSSTCLYPAADIWVAFGTGKNYTYHHINTICHTLGKDRSTALPVFHCCTGCDTTSAFCGKGK</sequence>
<gene>
    <name evidence="1" type="ORF">KUDE01_019252</name>
</gene>
<comment type="caution">
    <text evidence="1">The sequence shown here is derived from an EMBL/GenBank/DDBJ whole genome shotgun (WGS) entry which is preliminary data.</text>
</comment>
<reference evidence="1" key="1">
    <citation type="submission" date="2023-04" db="EMBL/GenBank/DDBJ databases">
        <title>Chromosome-level genome of Chaenocephalus aceratus.</title>
        <authorList>
            <person name="Park H."/>
        </authorList>
    </citation>
    <scope>NUCLEOTIDE SEQUENCE</scope>
    <source>
        <strain evidence="1">DE</strain>
        <tissue evidence="1">Muscle</tissue>
    </source>
</reference>
<organism evidence="1 2">
    <name type="scientific">Dissostichus eleginoides</name>
    <name type="common">Patagonian toothfish</name>
    <name type="synonym">Dissostichus amissus</name>
    <dbReference type="NCBI Taxonomy" id="100907"/>
    <lineage>
        <taxon>Eukaryota</taxon>
        <taxon>Metazoa</taxon>
        <taxon>Chordata</taxon>
        <taxon>Craniata</taxon>
        <taxon>Vertebrata</taxon>
        <taxon>Euteleostomi</taxon>
        <taxon>Actinopterygii</taxon>
        <taxon>Neopterygii</taxon>
        <taxon>Teleostei</taxon>
        <taxon>Neoteleostei</taxon>
        <taxon>Acanthomorphata</taxon>
        <taxon>Eupercaria</taxon>
        <taxon>Perciformes</taxon>
        <taxon>Notothenioidei</taxon>
        <taxon>Nototheniidae</taxon>
        <taxon>Dissostichus</taxon>
    </lineage>
</organism>
<dbReference type="AlphaFoldDB" id="A0AAD9C189"/>
<protein>
    <submittedName>
        <fullName evidence="1">Pseudouridine transporter</fullName>
    </submittedName>
</protein>
<name>A0AAD9C189_DISEL</name>